<evidence type="ECO:0000259" key="3">
    <source>
        <dbReference type="Pfam" id="PF00156"/>
    </source>
</evidence>
<comment type="caution">
    <text evidence="4">The sequence shown here is derived from an EMBL/GenBank/DDBJ whole genome shotgun (WGS) entry which is preliminary data.</text>
</comment>
<dbReference type="InterPro" id="IPR050118">
    <property type="entry name" value="Pur/Pyrimidine_PRTase"/>
</dbReference>
<dbReference type="Pfam" id="PF00156">
    <property type="entry name" value="Pribosyltran"/>
    <property type="match status" value="1"/>
</dbReference>
<proteinExistence type="predicted"/>
<feature type="domain" description="Phosphoribosyltransferase" evidence="3">
    <location>
        <begin position="68"/>
        <end position="190"/>
    </location>
</feature>
<keyword evidence="4" id="KW-0328">Glycosyltransferase</keyword>
<gene>
    <name evidence="4" type="ORF">GCM10020369_75820</name>
</gene>
<reference evidence="5" key="1">
    <citation type="journal article" date="2019" name="Int. J. Syst. Evol. Microbiol.">
        <title>The Global Catalogue of Microorganisms (GCM) 10K type strain sequencing project: providing services to taxonomists for standard genome sequencing and annotation.</title>
        <authorList>
            <consortium name="The Broad Institute Genomics Platform"/>
            <consortium name="The Broad Institute Genome Sequencing Center for Infectious Disease"/>
            <person name="Wu L."/>
            <person name="Ma J."/>
        </authorList>
    </citation>
    <scope>NUCLEOTIDE SEQUENCE [LARGE SCALE GENOMIC DNA]</scope>
    <source>
        <strain evidence="5">JCM 9458</strain>
    </source>
</reference>
<name>A0ABP6TB05_9ACTN</name>
<protein>
    <submittedName>
        <fullName evidence="4">Phosphoribosyltransferase family protein</fullName>
    </submittedName>
</protein>
<dbReference type="SUPFAM" id="SSF53271">
    <property type="entry name" value="PRTase-like"/>
    <property type="match status" value="1"/>
</dbReference>
<dbReference type="Gene3D" id="3.40.50.2020">
    <property type="match status" value="1"/>
</dbReference>
<evidence type="ECO:0000313" key="5">
    <source>
        <dbReference type="Proteomes" id="UP001501676"/>
    </source>
</evidence>
<keyword evidence="2" id="KW-0660">Purine salvage</keyword>
<dbReference type="EMBL" id="BAAAYN010000062">
    <property type="protein sequence ID" value="GAA3397034.1"/>
    <property type="molecule type" value="Genomic_DNA"/>
</dbReference>
<dbReference type="GO" id="GO:0016757">
    <property type="term" value="F:glycosyltransferase activity"/>
    <property type="evidence" value="ECO:0007669"/>
    <property type="project" value="UniProtKB-KW"/>
</dbReference>
<sequence length="199" mass="22144">MILGGVTNQGRGQRPKADADRELQIDLRAAFRWRSDRTDDQEMADPTGWWADPIILSRLGPALAASFADQRPTIVLGLQSRGSLLGALVALHLQVGLVEIRKDPRPSTDSDRWLTTRTAPDYRDRHLELGVRRDHLNAGQRALLVDDWIETGGQARAARTLVEAAGARWCGAAVIVDGLHNSRLRRDLHVRSLLNIRDL</sequence>
<dbReference type="Proteomes" id="UP001501676">
    <property type="component" value="Unassembled WGS sequence"/>
</dbReference>
<evidence type="ECO:0000313" key="4">
    <source>
        <dbReference type="EMBL" id="GAA3397034.1"/>
    </source>
</evidence>
<evidence type="ECO:0000256" key="1">
    <source>
        <dbReference type="ARBA" id="ARBA00022679"/>
    </source>
</evidence>
<evidence type="ECO:0000256" key="2">
    <source>
        <dbReference type="ARBA" id="ARBA00022726"/>
    </source>
</evidence>
<keyword evidence="5" id="KW-1185">Reference proteome</keyword>
<dbReference type="InterPro" id="IPR029057">
    <property type="entry name" value="PRTase-like"/>
</dbReference>
<dbReference type="InterPro" id="IPR000836">
    <property type="entry name" value="PRTase_dom"/>
</dbReference>
<keyword evidence="1" id="KW-0808">Transferase</keyword>
<organism evidence="4 5">
    <name type="scientific">Cryptosporangium minutisporangium</name>
    <dbReference type="NCBI Taxonomy" id="113569"/>
    <lineage>
        <taxon>Bacteria</taxon>
        <taxon>Bacillati</taxon>
        <taxon>Actinomycetota</taxon>
        <taxon>Actinomycetes</taxon>
        <taxon>Cryptosporangiales</taxon>
        <taxon>Cryptosporangiaceae</taxon>
        <taxon>Cryptosporangium</taxon>
    </lineage>
</organism>
<accession>A0ABP6TB05</accession>
<dbReference type="PANTHER" id="PTHR43864:SF1">
    <property type="entry name" value="XANTHINE PHOSPHORIBOSYLTRANSFERASE"/>
    <property type="match status" value="1"/>
</dbReference>
<dbReference type="CDD" id="cd06223">
    <property type="entry name" value="PRTases_typeI"/>
    <property type="match status" value="1"/>
</dbReference>
<dbReference type="PANTHER" id="PTHR43864">
    <property type="entry name" value="HYPOXANTHINE/GUANINE PHOSPHORIBOSYLTRANSFERASE"/>
    <property type="match status" value="1"/>
</dbReference>